<sequence length="79" mass="9589">MINKYGKKFLELNRYLLINQKSIVPDHNKFLRLFYEFESQNVLLNLYPHGEILIHSKFVLKLVKLPFQLSLMMLYLKYP</sequence>
<geneLocation type="chloroplast" evidence="1"/>
<dbReference type="GeneID" id="67123775"/>
<dbReference type="RefSeq" id="YP_010133979.1">
    <property type="nucleotide sequence ID" value="NC_056791.1"/>
</dbReference>
<dbReference type="AlphaFoldDB" id="A0A8F0WG80"/>
<dbReference type="EMBL" id="MT383642">
    <property type="protein sequence ID" value="QWM93468.1"/>
    <property type="molecule type" value="Genomic_DNA"/>
</dbReference>
<reference evidence="1" key="1">
    <citation type="journal article" date="2021" name="Ecol Indic">
        <title>Morphological and molecular identification reveals that waters from an isolated oasis in Tamanrasset (extreme South of Algerian Sahara) are colonized by opportunistic and pollution-tolerant diatom species.</title>
        <authorList>
            <person name="Gastineau R."/>
            <person name="Hamedi C."/>
            <person name="Baba Hamed M.B."/>
            <person name="Abi-Ayad S.-M.E.-A."/>
            <person name="Bak M."/>
            <person name="Lemieux C."/>
            <person name="Turmel M."/>
            <person name="Dobosz S."/>
            <person name="Wrobel R.J."/>
            <person name="Kierzek A."/>
            <person name="Lange-Bertalot H."/>
            <person name="Witkowski A."/>
        </authorList>
    </citation>
    <scope>NUCLEOTIDE SEQUENCE</scope>
    <source>
        <strain evidence="1">SZCZR1825</strain>
    </source>
</reference>
<accession>A0A8F0WG80</accession>
<protein>
    <submittedName>
        <fullName evidence="1">Ribosomal protein S10</fullName>
    </submittedName>
</protein>
<gene>
    <name evidence="1" type="primary">rps10</name>
</gene>
<dbReference type="GO" id="GO:0005840">
    <property type="term" value="C:ribosome"/>
    <property type="evidence" value="ECO:0007669"/>
    <property type="project" value="UniProtKB-KW"/>
</dbReference>
<evidence type="ECO:0000313" key="1">
    <source>
        <dbReference type="EMBL" id="QWM93468.1"/>
    </source>
</evidence>
<name>A0A8F0WG80_9STRA</name>
<keyword evidence="1" id="KW-0687">Ribonucleoprotein</keyword>
<organism evidence="1">
    <name type="scientific">Tryblionella apiculata</name>
    <dbReference type="NCBI Taxonomy" id="1003145"/>
    <lineage>
        <taxon>Eukaryota</taxon>
        <taxon>Sar</taxon>
        <taxon>Stramenopiles</taxon>
        <taxon>Ochrophyta</taxon>
        <taxon>Bacillariophyta</taxon>
        <taxon>Bacillariophyceae</taxon>
        <taxon>Bacillariophycidae</taxon>
        <taxon>Bacillariales</taxon>
        <taxon>Bacillariaceae</taxon>
        <taxon>Tryblionella</taxon>
    </lineage>
</organism>
<proteinExistence type="predicted"/>
<keyword evidence="1" id="KW-0150">Chloroplast</keyword>
<keyword evidence="1" id="KW-0689">Ribosomal protein</keyword>
<keyword evidence="1" id="KW-0934">Plastid</keyword>